<dbReference type="EMBL" id="CP003479">
    <property type="protein sequence ID" value="AFI03953.1"/>
    <property type="molecule type" value="Genomic_DNA"/>
</dbReference>
<dbReference type="CDD" id="cd00371">
    <property type="entry name" value="HMA"/>
    <property type="match status" value="1"/>
</dbReference>
<dbReference type="AlphaFoldDB" id="I0ELY4"/>
<dbReference type="PRINTS" id="PR00944">
    <property type="entry name" value="CUEXPORT"/>
</dbReference>
<dbReference type="InterPro" id="IPR006121">
    <property type="entry name" value="HMA_dom"/>
</dbReference>
<keyword evidence="3" id="KW-1185">Reference proteome</keyword>
<dbReference type="InterPro" id="IPR000428">
    <property type="entry name" value="Cu-bd"/>
</dbReference>
<dbReference type="KEGG" id="hce:HCW_03370"/>
<accession>I0ELY4</accession>
<evidence type="ECO:0000259" key="1">
    <source>
        <dbReference type="PROSITE" id="PS50846"/>
    </source>
</evidence>
<dbReference type="InterPro" id="IPR036163">
    <property type="entry name" value="HMA_dom_sf"/>
</dbReference>
<name>I0ELY4_HELC0</name>
<evidence type="ECO:0000313" key="3">
    <source>
        <dbReference type="Proteomes" id="UP000005010"/>
    </source>
</evidence>
<evidence type="ECO:0000313" key="2">
    <source>
        <dbReference type="EMBL" id="AFI03953.1"/>
    </source>
</evidence>
<dbReference type="STRING" id="182217.HCW_03370"/>
<dbReference type="PROSITE" id="PS50846">
    <property type="entry name" value="HMA_2"/>
    <property type="match status" value="1"/>
</dbReference>
<feature type="domain" description="HMA" evidence="1">
    <location>
        <begin position="1"/>
        <end position="66"/>
    </location>
</feature>
<dbReference type="RefSeq" id="WP_014660824.1">
    <property type="nucleotide sequence ID" value="NC_017737.1"/>
</dbReference>
<dbReference type="Proteomes" id="UP000005010">
    <property type="component" value="Chromosome"/>
</dbReference>
<protein>
    <submittedName>
        <fullName evidence="2">Putative heavy-metal-associated protein</fullName>
    </submittedName>
</protein>
<reference evidence="3" key="1">
    <citation type="submission" date="2012-04" db="EMBL/GenBank/DDBJ databases">
        <title>Complete genome sequence of Helicobacter cetorum strain MIT 00-7128.</title>
        <authorList>
            <person name="Kersulyte D."/>
            <person name="Berg D.E."/>
        </authorList>
    </citation>
    <scope>NUCLEOTIDE SEQUENCE [LARGE SCALE GENOMIC DNA]</scope>
    <source>
        <strain evidence="3">MIT 00-7128</strain>
    </source>
</reference>
<dbReference type="GO" id="GO:0005507">
    <property type="term" value="F:copper ion binding"/>
    <property type="evidence" value="ECO:0007669"/>
    <property type="project" value="InterPro"/>
</dbReference>
<dbReference type="GO" id="GO:0006825">
    <property type="term" value="P:copper ion transport"/>
    <property type="evidence" value="ECO:0007669"/>
    <property type="project" value="InterPro"/>
</dbReference>
<gene>
    <name evidence="2" type="ordered locus">HCW_03370</name>
</gene>
<dbReference type="Gene3D" id="3.30.70.100">
    <property type="match status" value="1"/>
</dbReference>
<organism evidence="2 3">
    <name type="scientific">Helicobacter cetorum (strain ATCC BAA-429 / MIT 00-7128)</name>
    <dbReference type="NCBI Taxonomy" id="182217"/>
    <lineage>
        <taxon>Bacteria</taxon>
        <taxon>Pseudomonadati</taxon>
        <taxon>Campylobacterota</taxon>
        <taxon>Epsilonproteobacteria</taxon>
        <taxon>Campylobacterales</taxon>
        <taxon>Helicobacteraceae</taxon>
        <taxon>Helicobacter</taxon>
    </lineage>
</organism>
<dbReference type="PATRIC" id="fig|182217.3.peg.721"/>
<dbReference type="Pfam" id="PF00403">
    <property type="entry name" value="HMA"/>
    <property type="match status" value="1"/>
</dbReference>
<proteinExistence type="predicted"/>
<dbReference type="HOGENOM" id="CLU_134973_6_2_7"/>
<sequence>MRVSFFVPTIVGKRCVEKLESYIGELSGINHINVNTSKKTVLVEFSSLTNAKAIENAIKDAGYEAMPNVSDDF</sequence>
<dbReference type="SUPFAM" id="SSF55008">
    <property type="entry name" value="HMA, heavy metal-associated domain"/>
    <property type="match status" value="1"/>
</dbReference>